<organism evidence="1">
    <name type="scientific">Anguilla anguilla</name>
    <name type="common">European freshwater eel</name>
    <name type="synonym">Muraena anguilla</name>
    <dbReference type="NCBI Taxonomy" id="7936"/>
    <lineage>
        <taxon>Eukaryota</taxon>
        <taxon>Metazoa</taxon>
        <taxon>Chordata</taxon>
        <taxon>Craniata</taxon>
        <taxon>Vertebrata</taxon>
        <taxon>Euteleostomi</taxon>
        <taxon>Actinopterygii</taxon>
        <taxon>Neopterygii</taxon>
        <taxon>Teleostei</taxon>
        <taxon>Anguilliformes</taxon>
        <taxon>Anguillidae</taxon>
        <taxon>Anguilla</taxon>
    </lineage>
</organism>
<sequence>MSYDCSTPPKTWELTEQTIQRRTINIIQTLVPLKNIFGDLWSVVYTNRRST</sequence>
<reference evidence="1" key="2">
    <citation type="journal article" date="2015" name="Fish Shellfish Immunol.">
        <title>Early steps in the European eel (Anguilla anguilla)-Vibrio vulnificus interaction in the gills: Role of the RtxA13 toxin.</title>
        <authorList>
            <person name="Callol A."/>
            <person name="Pajuelo D."/>
            <person name="Ebbesson L."/>
            <person name="Teles M."/>
            <person name="MacKenzie S."/>
            <person name="Amaro C."/>
        </authorList>
    </citation>
    <scope>NUCLEOTIDE SEQUENCE</scope>
</reference>
<dbReference type="EMBL" id="GBXM01013897">
    <property type="protein sequence ID" value="JAH94680.1"/>
    <property type="molecule type" value="Transcribed_RNA"/>
</dbReference>
<reference evidence="1" key="1">
    <citation type="submission" date="2014-11" db="EMBL/GenBank/DDBJ databases">
        <authorList>
            <person name="Amaro Gonzalez C."/>
        </authorList>
    </citation>
    <scope>NUCLEOTIDE SEQUENCE</scope>
</reference>
<name>A0A0E9WYH1_ANGAN</name>
<proteinExistence type="predicted"/>
<evidence type="ECO:0000313" key="1">
    <source>
        <dbReference type="EMBL" id="JAH94680.1"/>
    </source>
</evidence>
<protein>
    <submittedName>
        <fullName evidence="1">Uncharacterized protein</fullName>
    </submittedName>
</protein>
<dbReference type="AlphaFoldDB" id="A0A0E9WYH1"/>
<accession>A0A0E9WYH1</accession>